<accession>A0A0A9AIL2</accession>
<reference evidence="1" key="1">
    <citation type="submission" date="2014-09" db="EMBL/GenBank/DDBJ databases">
        <authorList>
            <person name="Magalhaes I.L.F."/>
            <person name="Oliveira U."/>
            <person name="Santos F.R."/>
            <person name="Vidigal T.H.D.A."/>
            <person name="Brescovit A.D."/>
            <person name="Santos A.J."/>
        </authorList>
    </citation>
    <scope>NUCLEOTIDE SEQUENCE</scope>
    <source>
        <tissue evidence="1">Shoot tissue taken approximately 20 cm above the soil surface</tissue>
    </source>
</reference>
<evidence type="ECO:0000313" key="1">
    <source>
        <dbReference type="EMBL" id="JAD46937.1"/>
    </source>
</evidence>
<dbReference type="EMBL" id="GBRH01250958">
    <property type="protein sequence ID" value="JAD46937.1"/>
    <property type="molecule type" value="Transcribed_RNA"/>
</dbReference>
<dbReference type="AlphaFoldDB" id="A0A0A9AIL2"/>
<name>A0A0A9AIL2_ARUDO</name>
<organism evidence="1">
    <name type="scientific">Arundo donax</name>
    <name type="common">Giant reed</name>
    <name type="synonym">Donax arundinaceus</name>
    <dbReference type="NCBI Taxonomy" id="35708"/>
    <lineage>
        <taxon>Eukaryota</taxon>
        <taxon>Viridiplantae</taxon>
        <taxon>Streptophyta</taxon>
        <taxon>Embryophyta</taxon>
        <taxon>Tracheophyta</taxon>
        <taxon>Spermatophyta</taxon>
        <taxon>Magnoliopsida</taxon>
        <taxon>Liliopsida</taxon>
        <taxon>Poales</taxon>
        <taxon>Poaceae</taxon>
        <taxon>PACMAD clade</taxon>
        <taxon>Arundinoideae</taxon>
        <taxon>Arundineae</taxon>
        <taxon>Arundo</taxon>
    </lineage>
</organism>
<sequence>MAIGTLRDRYGCIYVSFRVL</sequence>
<protein>
    <submittedName>
        <fullName evidence="1">Uncharacterized protein</fullName>
    </submittedName>
</protein>
<reference evidence="1" key="2">
    <citation type="journal article" date="2015" name="Data Brief">
        <title>Shoot transcriptome of the giant reed, Arundo donax.</title>
        <authorList>
            <person name="Barrero R.A."/>
            <person name="Guerrero F.D."/>
            <person name="Moolhuijzen P."/>
            <person name="Goolsby J.A."/>
            <person name="Tidwell J."/>
            <person name="Bellgard S.E."/>
            <person name="Bellgard M.I."/>
        </authorList>
    </citation>
    <scope>NUCLEOTIDE SEQUENCE</scope>
    <source>
        <tissue evidence="1">Shoot tissue taken approximately 20 cm above the soil surface</tissue>
    </source>
</reference>
<proteinExistence type="predicted"/>